<reference evidence="1 2" key="1">
    <citation type="submission" date="2021-06" db="EMBL/GenBank/DDBJ databases">
        <title>Caerostris darwini draft genome.</title>
        <authorList>
            <person name="Kono N."/>
            <person name="Arakawa K."/>
        </authorList>
    </citation>
    <scope>NUCLEOTIDE SEQUENCE [LARGE SCALE GENOMIC DNA]</scope>
</reference>
<dbReference type="AlphaFoldDB" id="A0AAV4SVG0"/>
<evidence type="ECO:0000313" key="1">
    <source>
        <dbReference type="EMBL" id="GIY38338.1"/>
    </source>
</evidence>
<organism evidence="1 2">
    <name type="scientific">Caerostris darwini</name>
    <dbReference type="NCBI Taxonomy" id="1538125"/>
    <lineage>
        <taxon>Eukaryota</taxon>
        <taxon>Metazoa</taxon>
        <taxon>Ecdysozoa</taxon>
        <taxon>Arthropoda</taxon>
        <taxon>Chelicerata</taxon>
        <taxon>Arachnida</taxon>
        <taxon>Araneae</taxon>
        <taxon>Araneomorphae</taxon>
        <taxon>Entelegynae</taxon>
        <taxon>Araneoidea</taxon>
        <taxon>Araneidae</taxon>
        <taxon>Caerostris</taxon>
    </lineage>
</organism>
<evidence type="ECO:0000313" key="2">
    <source>
        <dbReference type="Proteomes" id="UP001054837"/>
    </source>
</evidence>
<proteinExistence type="predicted"/>
<keyword evidence="2" id="KW-1185">Reference proteome</keyword>
<sequence>MHVSGEVGQMQCALSQGQAAAGVFPFIRPCFNPFHPLKPLVGEGACLIRATGLFIVMPVVCHTRVLFTLTFKILEVSEGYVTYA</sequence>
<accession>A0AAV4SVG0</accession>
<dbReference type="EMBL" id="BPLQ01008590">
    <property type="protein sequence ID" value="GIY38338.1"/>
    <property type="molecule type" value="Genomic_DNA"/>
</dbReference>
<comment type="caution">
    <text evidence="1">The sequence shown here is derived from an EMBL/GenBank/DDBJ whole genome shotgun (WGS) entry which is preliminary data.</text>
</comment>
<name>A0AAV4SVG0_9ARAC</name>
<gene>
    <name evidence="1" type="ORF">CDAR_90431</name>
</gene>
<protein>
    <submittedName>
        <fullName evidence="1">Uncharacterized protein</fullName>
    </submittedName>
</protein>
<dbReference type="Proteomes" id="UP001054837">
    <property type="component" value="Unassembled WGS sequence"/>
</dbReference>